<name>A0A0A8ZID8_ARUDO</name>
<accession>A0A0A8ZID8</accession>
<dbReference type="EMBL" id="GBRH01258756">
    <property type="protein sequence ID" value="JAD39139.1"/>
    <property type="molecule type" value="Transcribed_RNA"/>
</dbReference>
<proteinExistence type="predicted"/>
<protein>
    <submittedName>
        <fullName evidence="1">Uncharacterized protein</fullName>
    </submittedName>
</protein>
<organism evidence="1">
    <name type="scientific">Arundo donax</name>
    <name type="common">Giant reed</name>
    <name type="synonym">Donax arundinaceus</name>
    <dbReference type="NCBI Taxonomy" id="35708"/>
    <lineage>
        <taxon>Eukaryota</taxon>
        <taxon>Viridiplantae</taxon>
        <taxon>Streptophyta</taxon>
        <taxon>Embryophyta</taxon>
        <taxon>Tracheophyta</taxon>
        <taxon>Spermatophyta</taxon>
        <taxon>Magnoliopsida</taxon>
        <taxon>Liliopsida</taxon>
        <taxon>Poales</taxon>
        <taxon>Poaceae</taxon>
        <taxon>PACMAD clade</taxon>
        <taxon>Arundinoideae</taxon>
        <taxon>Arundineae</taxon>
        <taxon>Arundo</taxon>
    </lineage>
</organism>
<reference evidence="1" key="1">
    <citation type="submission" date="2014-09" db="EMBL/GenBank/DDBJ databases">
        <authorList>
            <person name="Magalhaes I.L.F."/>
            <person name="Oliveira U."/>
            <person name="Santos F.R."/>
            <person name="Vidigal T.H.D.A."/>
            <person name="Brescovit A.D."/>
            <person name="Santos A.J."/>
        </authorList>
    </citation>
    <scope>NUCLEOTIDE SEQUENCE</scope>
    <source>
        <tissue evidence="1">Shoot tissue taken approximately 20 cm above the soil surface</tissue>
    </source>
</reference>
<reference evidence="1" key="2">
    <citation type="journal article" date="2015" name="Data Brief">
        <title>Shoot transcriptome of the giant reed, Arundo donax.</title>
        <authorList>
            <person name="Barrero R.A."/>
            <person name="Guerrero F.D."/>
            <person name="Moolhuijzen P."/>
            <person name="Goolsby J.A."/>
            <person name="Tidwell J."/>
            <person name="Bellgard S.E."/>
            <person name="Bellgard M.I."/>
        </authorList>
    </citation>
    <scope>NUCLEOTIDE SEQUENCE</scope>
    <source>
        <tissue evidence="1">Shoot tissue taken approximately 20 cm above the soil surface</tissue>
    </source>
</reference>
<evidence type="ECO:0000313" key="1">
    <source>
        <dbReference type="EMBL" id="JAD39139.1"/>
    </source>
</evidence>
<sequence>MLARHGLQSTGDQDW</sequence>